<evidence type="ECO:0000313" key="9">
    <source>
        <dbReference type="Proteomes" id="UP000678393"/>
    </source>
</evidence>
<dbReference type="EMBL" id="CAJHNH020000149">
    <property type="protein sequence ID" value="CAG5115687.1"/>
    <property type="molecule type" value="Genomic_DNA"/>
</dbReference>
<dbReference type="PANTHER" id="PTHR18945">
    <property type="entry name" value="NEUROTRANSMITTER GATED ION CHANNEL"/>
    <property type="match status" value="1"/>
</dbReference>
<evidence type="ECO:0000256" key="2">
    <source>
        <dbReference type="ARBA" id="ARBA00022692"/>
    </source>
</evidence>
<dbReference type="SUPFAM" id="SSF63712">
    <property type="entry name" value="Nicotinic receptor ligand binding domain-like"/>
    <property type="match status" value="1"/>
</dbReference>
<feature type="transmembrane region" description="Helical" evidence="5">
    <location>
        <begin position="117"/>
        <end position="141"/>
    </location>
</feature>
<accession>A0A8S3YEZ7</accession>
<dbReference type="Pfam" id="PF02932">
    <property type="entry name" value="Neur_chan_memb"/>
    <property type="match status" value="1"/>
</dbReference>
<feature type="non-terminal residue" evidence="8">
    <location>
        <position position="1"/>
    </location>
</feature>
<evidence type="ECO:0000256" key="3">
    <source>
        <dbReference type="ARBA" id="ARBA00022989"/>
    </source>
</evidence>
<dbReference type="InterPro" id="IPR036734">
    <property type="entry name" value="Neur_chan_lig-bd_sf"/>
</dbReference>
<reference evidence="8" key="1">
    <citation type="submission" date="2021-04" db="EMBL/GenBank/DDBJ databases">
        <authorList>
            <consortium name="Molecular Ecology Group"/>
        </authorList>
    </citation>
    <scope>NUCLEOTIDE SEQUENCE</scope>
</reference>
<dbReference type="FunFam" id="2.70.170.10:FF:000060">
    <property type="entry name" value="Nicotinic acetylcholine receptor subunit alpha4"/>
    <property type="match status" value="1"/>
</dbReference>
<evidence type="ECO:0000313" key="8">
    <source>
        <dbReference type="EMBL" id="CAG5115687.1"/>
    </source>
</evidence>
<evidence type="ECO:0000259" key="6">
    <source>
        <dbReference type="Pfam" id="PF02931"/>
    </source>
</evidence>
<keyword evidence="4 5" id="KW-0472">Membrane</keyword>
<feature type="transmembrane region" description="Helical" evidence="5">
    <location>
        <begin position="147"/>
        <end position="167"/>
    </location>
</feature>
<dbReference type="InterPro" id="IPR006201">
    <property type="entry name" value="Neur_channel"/>
</dbReference>
<evidence type="ECO:0000256" key="4">
    <source>
        <dbReference type="ARBA" id="ARBA00023136"/>
    </source>
</evidence>
<feature type="transmembrane region" description="Helical" evidence="5">
    <location>
        <begin position="179"/>
        <end position="205"/>
    </location>
</feature>
<dbReference type="SUPFAM" id="SSF90112">
    <property type="entry name" value="Neurotransmitter-gated ion-channel transmembrane pore"/>
    <property type="match status" value="1"/>
</dbReference>
<keyword evidence="2 5" id="KW-0812">Transmembrane</keyword>
<dbReference type="OrthoDB" id="5975154at2759"/>
<dbReference type="InterPro" id="IPR036719">
    <property type="entry name" value="Neuro-gated_channel_TM_sf"/>
</dbReference>
<dbReference type="GO" id="GO:0016020">
    <property type="term" value="C:membrane"/>
    <property type="evidence" value="ECO:0007669"/>
    <property type="project" value="UniProtKB-SubCell"/>
</dbReference>
<keyword evidence="9" id="KW-1185">Reference proteome</keyword>
<feature type="domain" description="Neurotransmitter-gated ion-channel transmembrane" evidence="7">
    <location>
        <begin position="124"/>
        <end position="367"/>
    </location>
</feature>
<evidence type="ECO:0000256" key="5">
    <source>
        <dbReference type="SAM" id="Phobius"/>
    </source>
</evidence>
<dbReference type="GO" id="GO:0005230">
    <property type="term" value="F:extracellular ligand-gated monoatomic ion channel activity"/>
    <property type="evidence" value="ECO:0007669"/>
    <property type="project" value="InterPro"/>
</dbReference>
<dbReference type="Proteomes" id="UP000678393">
    <property type="component" value="Unassembled WGS sequence"/>
</dbReference>
<dbReference type="GO" id="GO:0004888">
    <property type="term" value="F:transmembrane signaling receptor activity"/>
    <property type="evidence" value="ECO:0007669"/>
    <property type="project" value="InterPro"/>
</dbReference>
<comment type="caution">
    <text evidence="8">The sequence shown here is derived from an EMBL/GenBank/DDBJ whole genome shotgun (WGS) entry which is preliminary data.</text>
</comment>
<organism evidence="8 9">
    <name type="scientific">Candidula unifasciata</name>
    <dbReference type="NCBI Taxonomy" id="100452"/>
    <lineage>
        <taxon>Eukaryota</taxon>
        <taxon>Metazoa</taxon>
        <taxon>Spiralia</taxon>
        <taxon>Lophotrochozoa</taxon>
        <taxon>Mollusca</taxon>
        <taxon>Gastropoda</taxon>
        <taxon>Heterobranchia</taxon>
        <taxon>Euthyneura</taxon>
        <taxon>Panpulmonata</taxon>
        <taxon>Eupulmonata</taxon>
        <taxon>Stylommatophora</taxon>
        <taxon>Helicina</taxon>
        <taxon>Helicoidea</taxon>
        <taxon>Geomitridae</taxon>
        <taxon>Candidula</taxon>
    </lineage>
</organism>
<evidence type="ECO:0000259" key="7">
    <source>
        <dbReference type="Pfam" id="PF02932"/>
    </source>
</evidence>
<dbReference type="Gene3D" id="2.70.170.10">
    <property type="entry name" value="Neurotransmitter-gated ion-channel ligand-binding domain"/>
    <property type="match status" value="1"/>
</dbReference>
<sequence>ADDRLREQRNALVVVESDGHVLWMPQAILRSSCAFDTLYFPLDEQICILKFGSWTYNGFQLDIHFKSDRKMFEMGSYIKNHEWEIIENSGHRNIKKYTCCPEPYPDLKFVLRLRRRVAFYTLILIMPCALLSLLTMVIFWVPPESPAKLTLGMNIFLAFFVLLLLLADSTPKAAVTIPLIGAYFCLNMIMITMSEILACVVANMHFRGVRINRVPQCLRLFMIGFMARVLRIQDKILESDSPPIVSSHPKKRWTVGRVRLLDNGVDKRDCLDSECRSCGDTRGGRYTQAFQFPPIGDEFLAHSQANLQITEELRSIRHLLEKVRDKKAKTEEREKMAREWRVVAIVTDRIIFIVYLIINLMGLLIIFIWQIFRDEIIVKGFNDM</sequence>
<protein>
    <submittedName>
        <fullName evidence="8">Uncharacterized protein</fullName>
    </submittedName>
</protein>
<feature type="transmembrane region" description="Helical" evidence="5">
    <location>
        <begin position="350"/>
        <end position="372"/>
    </location>
</feature>
<dbReference type="AlphaFoldDB" id="A0A8S3YEZ7"/>
<gene>
    <name evidence="8" type="ORF">CUNI_LOCUS1245</name>
</gene>
<dbReference type="InterPro" id="IPR006202">
    <property type="entry name" value="Neur_chan_lig-bd"/>
</dbReference>
<name>A0A8S3YEZ7_9EUPU</name>
<proteinExistence type="predicted"/>
<dbReference type="Gene3D" id="1.20.58.390">
    <property type="entry name" value="Neurotransmitter-gated ion-channel transmembrane domain"/>
    <property type="match status" value="2"/>
</dbReference>
<dbReference type="CDD" id="cd19051">
    <property type="entry name" value="LGIC_TM_cation"/>
    <property type="match status" value="1"/>
</dbReference>
<keyword evidence="3 5" id="KW-1133">Transmembrane helix</keyword>
<feature type="domain" description="Neurotransmitter-gated ion-channel ligand-binding" evidence="6">
    <location>
        <begin position="8"/>
        <end position="117"/>
    </location>
</feature>
<dbReference type="InterPro" id="IPR006029">
    <property type="entry name" value="Neurotrans-gated_channel_TM"/>
</dbReference>
<comment type="subcellular location">
    <subcellularLocation>
        <location evidence="1">Membrane</location>
        <topology evidence="1">Multi-pass membrane protein</topology>
    </subcellularLocation>
</comment>
<evidence type="ECO:0000256" key="1">
    <source>
        <dbReference type="ARBA" id="ARBA00004141"/>
    </source>
</evidence>
<dbReference type="InterPro" id="IPR038050">
    <property type="entry name" value="Neuro_actylchol_rec"/>
</dbReference>
<dbReference type="Pfam" id="PF02931">
    <property type="entry name" value="Neur_chan_LBD"/>
    <property type="match status" value="1"/>
</dbReference>